<evidence type="ECO:0000313" key="1">
    <source>
        <dbReference type="EMBL" id="NMH80090.1"/>
    </source>
</evidence>
<accession>A0ABX1RLV9</accession>
<sequence>MRDKRLMDIAREVVAAVHPDELDHFEQAAEAYDAHPGTVAYARGPRAEGAHSGVRTVTGFSALVLDVTAGACRGVLGAESPAPVARNRGWLARNRGWLARSRCVGSHVGTATVLPSITDAKAAEIEVTACAAAVVRGASGDDAAALAKVLSDRWTRR</sequence>
<organism evidence="1 2">
    <name type="scientific">Pseudonocardia xinjiangensis</name>
    <dbReference type="NCBI Taxonomy" id="75289"/>
    <lineage>
        <taxon>Bacteria</taxon>
        <taxon>Bacillati</taxon>
        <taxon>Actinomycetota</taxon>
        <taxon>Actinomycetes</taxon>
        <taxon>Pseudonocardiales</taxon>
        <taxon>Pseudonocardiaceae</taxon>
        <taxon>Pseudonocardia</taxon>
    </lineage>
</organism>
<gene>
    <name evidence="1" type="ORF">HF577_23755</name>
</gene>
<name>A0ABX1RLV9_9PSEU</name>
<evidence type="ECO:0008006" key="3">
    <source>
        <dbReference type="Google" id="ProtNLM"/>
    </source>
</evidence>
<protein>
    <recommendedName>
        <fullName evidence="3">DUF222 domain-containing protein</fullName>
    </recommendedName>
</protein>
<keyword evidence="2" id="KW-1185">Reference proteome</keyword>
<dbReference type="EMBL" id="JAAXKY010000088">
    <property type="protein sequence ID" value="NMH80090.1"/>
    <property type="molecule type" value="Genomic_DNA"/>
</dbReference>
<dbReference type="RefSeq" id="WP_169398148.1">
    <property type="nucleotide sequence ID" value="NZ_BAAAJH010000026.1"/>
</dbReference>
<reference evidence="1 2" key="1">
    <citation type="submission" date="2020-04" db="EMBL/GenBank/DDBJ databases">
        <authorList>
            <person name="Klaysubun C."/>
            <person name="Duangmal K."/>
            <person name="Lipun K."/>
        </authorList>
    </citation>
    <scope>NUCLEOTIDE SEQUENCE [LARGE SCALE GENOMIC DNA]</scope>
    <source>
        <strain evidence="1 2">JCM 11839</strain>
    </source>
</reference>
<evidence type="ECO:0000313" key="2">
    <source>
        <dbReference type="Proteomes" id="UP001296706"/>
    </source>
</evidence>
<comment type="caution">
    <text evidence="1">The sequence shown here is derived from an EMBL/GenBank/DDBJ whole genome shotgun (WGS) entry which is preliminary data.</text>
</comment>
<dbReference type="Proteomes" id="UP001296706">
    <property type="component" value="Unassembled WGS sequence"/>
</dbReference>
<proteinExistence type="predicted"/>